<keyword evidence="5" id="KW-0029">Amino-acid transport</keyword>
<dbReference type="GO" id="GO:0005524">
    <property type="term" value="F:ATP binding"/>
    <property type="evidence" value="ECO:0007669"/>
    <property type="project" value="UniProtKB-KW"/>
</dbReference>
<dbReference type="GO" id="GO:0015658">
    <property type="term" value="F:branched-chain amino acid transmembrane transporter activity"/>
    <property type="evidence" value="ECO:0007669"/>
    <property type="project" value="TreeGrafter"/>
</dbReference>
<name>A0A366FU39_9HYPH</name>
<evidence type="ECO:0000313" key="7">
    <source>
        <dbReference type="EMBL" id="RBP18138.1"/>
    </source>
</evidence>
<dbReference type="Pfam" id="PF00005">
    <property type="entry name" value="ABC_tran"/>
    <property type="match status" value="1"/>
</dbReference>
<dbReference type="PROSITE" id="PS50893">
    <property type="entry name" value="ABC_TRANSPORTER_2"/>
    <property type="match status" value="1"/>
</dbReference>
<sequence length="255" mass="27510">MTPTSPRPLLEVQKLSVVYNGAVVALTHVDLDVRPREIVALLGANGAGKTTVLRSVSNLLQAVRGQARADRARFDGADFLHLGPGDLVRRGLVPVLEGRRVFGPLTVEENLISGAIGAAKSRAQTARNLERVYTLFPKLVERRRSPAGLTSGGEQQMLAIGRALMAEPRLLTLDEPSMGLAPLVIQDIFRTLKRLNQDEGLAILVAEQNSAVALAYAHRAVVLENGVSAHEEDATTLRARDGMKDFYLGRTSHAA</sequence>
<dbReference type="Proteomes" id="UP000253529">
    <property type="component" value="Unassembled WGS sequence"/>
</dbReference>
<evidence type="ECO:0000256" key="5">
    <source>
        <dbReference type="ARBA" id="ARBA00022970"/>
    </source>
</evidence>
<evidence type="ECO:0000313" key="8">
    <source>
        <dbReference type="Proteomes" id="UP000253529"/>
    </source>
</evidence>
<dbReference type="SUPFAM" id="SSF52540">
    <property type="entry name" value="P-loop containing nucleoside triphosphate hydrolases"/>
    <property type="match status" value="1"/>
</dbReference>
<dbReference type="PANTHER" id="PTHR43820:SF4">
    <property type="entry name" value="HIGH-AFFINITY BRANCHED-CHAIN AMINO ACID TRANSPORT ATP-BINDING PROTEIN LIVF"/>
    <property type="match status" value="1"/>
</dbReference>
<accession>A0A366FU39</accession>
<dbReference type="EMBL" id="QNRK01000001">
    <property type="protein sequence ID" value="RBP18138.1"/>
    <property type="molecule type" value="Genomic_DNA"/>
</dbReference>
<evidence type="ECO:0000256" key="1">
    <source>
        <dbReference type="ARBA" id="ARBA00005417"/>
    </source>
</evidence>
<keyword evidence="2" id="KW-0813">Transport</keyword>
<keyword evidence="4 7" id="KW-0067">ATP-binding</keyword>
<evidence type="ECO:0000256" key="2">
    <source>
        <dbReference type="ARBA" id="ARBA00022448"/>
    </source>
</evidence>
<dbReference type="Gene3D" id="3.40.50.300">
    <property type="entry name" value="P-loop containing nucleotide triphosphate hydrolases"/>
    <property type="match status" value="1"/>
</dbReference>
<dbReference type="InterPro" id="IPR027417">
    <property type="entry name" value="P-loop_NTPase"/>
</dbReference>
<dbReference type="AlphaFoldDB" id="A0A366FU39"/>
<dbReference type="InterPro" id="IPR003439">
    <property type="entry name" value="ABC_transporter-like_ATP-bd"/>
</dbReference>
<gene>
    <name evidence="7" type="ORF">DFR50_10180</name>
</gene>
<dbReference type="GO" id="GO:0015807">
    <property type="term" value="P:L-amino acid transport"/>
    <property type="evidence" value="ECO:0007669"/>
    <property type="project" value="TreeGrafter"/>
</dbReference>
<keyword evidence="8" id="KW-1185">Reference proteome</keyword>
<organism evidence="7 8">
    <name type="scientific">Roseiarcus fermentans</name>
    <dbReference type="NCBI Taxonomy" id="1473586"/>
    <lineage>
        <taxon>Bacteria</taxon>
        <taxon>Pseudomonadati</taxon>
        <taxon>Pseudomonadota</taxon>
        <taxon>Alphaproteobacteria</taxon>
        <taxon>Hyphomicrobiales</taxon>
        <taxon>Roseiarcaceae</taxon>
        <taxon>Roseiarcus</taxon>
    </lineage>
</organism>
<feature type="domain" description="ABC transporter" evidence="6">
    <location>
        <begin position="10"/>
        <end position="250"/>
    </location>
</feature>
<evidence type="ECO:0000259" key="6">
    <source>
        <dbReference type="PROSITE" id="PS50893"/>
    </source>
</evidence>
<dbReference type="InterPro" id="IPR003593">
    <property type="entry name" value="AAA+_ATPase"/>
</dbReference>
<dbReference type="InterPro" id="IPR052156">
    <property type="entry name" value="BCAA_Transport_ATP-bd_LivF"/>
</dbReference>
<reference evidence="7 8" key="1">
    <citation type="submission" date="2018-06" db="EMBL/GenBank/DDBJ databases">
        <title>Genomic Encyclopedia of Type Strains, Phase IV (KMG-IV): sequencing the most valuable type-strain genomes for metagenomic binning, comparative biology and taxonomic classification.</title>
        <authorList>
            <person name="Goeker M."/>
        </authorList>
    </citation>
    <scope>NUCLEOTIDE SEQUENCE [LARGE SCALE GENOMIC DNA]</scope>
    <source>
        <strain evidence="7 8">DSM 24875</strain>
    </source>
</reference>
<dbReference type="RefSeq" id="WP_113887213.1">
    <property type="nucleotide sequence ID" value="NZ_QNRK01000001.1"/>
</dbReference>
<keyword evidence="3" id="KW-0547">Nucleotide-binding</keyword>
<evidence type="ECO:0000256" key="4">
    <source>
        <dbReference type="ARBA" id="ARBA00022840"/>
    </source>
</evidence>
<proteinExistence type="inferred from homology"/>
<comment type="similarity">
    <text evidence="1">Belongs to the ABC transporter superfamily.</text>
</comment>
<protein>
    <submittedName>
        <fullName evidence="7">Amino acid/amide ABC transporter ATP-binding protein 2 (HAAT family)</fullName>
    </submittedName>
</protein>
<dbReference type="PANTHER" id="PTHR43820">
    <property type="entry name" value="HIGH-AFFINITY BRANCHED-CHAIN AMINO ACID TRANSPORT ATP-BINDING PROTEIN LIVF"/>
    <property type="match status" value="1"/>
</dbReference>
<comment type="caution">
    <text evidence="7">The sequence shown here is derived from an EMBL/GenBank/DDBJ whole genome shotgun (WGS) entry which is preliminary data.</text>
</comment>
<dbReference type="SMART" id="SM00382">
    <property type="entry name" value="AAA"/>
    <property type="match status" value="1"/>
</dbReference>
<dbReference type="GO" id="GO:0016887">
    <property type="term" value="F:ATP hydrolysis activity"/>
    <property type="evidence" value="ECO:0007669"/>
    <property type="project" value="InterPro"/>
</dbReference>
<dbReference type="CDD" id="cd03224">
    <property type="entry name" value="ABC_TM1139_LivF_branched"/>
    <property type="match status" value="1"/>
</dbReference>
<evidence type="ECO:0000256" key="3">
    <source>
        <dbReference type="ARBA" id="ARBA00022741"/>
    </source>
</evidence>
<dbReference type="OrthoDB" id="9806149at2"/>